<dbReference type="Proteomes" id="UP000239576">
    <property type="component" value="Unassembled WGS sequence"/>
</dbReference>
<accession>A0A2T1ES53</accession>
<dbReference type="InterPro" id="IPR007314">
    <property type="entry name" value="Cofac_haem-bd_dom"/>
</dbReference>
<name>A0A2T1ES53_9CYAN</name>
<reference evidence="2 3" key="2">
    <citation type="submission" date="2018-03" db="EMBL/GenBank/DDBJ databases">
        <title>The ancient ancestry and fast evolution of plastids.</title>
        <authorList>
            <person name="Moore K.R."/>
            <person name="Magnabosco C."/>
            <person name="Momper L."/>
            <person name="Gold D.A."/>
            <person name="Bosak T."/>
            <person name="Fournier G.P."/>
        </authorList>
    </citation>
    <scope>NUCLEOTIDE SEQUENCE [LARGE SCALE GENOMIC DNA]</scope>
    <source>
        <strain evidence="2 3">ULC18</strain>
    </source>
</reference>
<dbReference type="Pfam" id="PF04187">
    <property type="entry name" value="Cofac_haem_bdg"/>
    <property type="match status" value="1"/>
</dbReference>
<gene>
    <name evidence="2" type="ORF">C7B82_00930</name>
</gene>
<evidence type="ECO:0000259" key="1">
    <source>
        <dbReference type="Pfam" id="PF04187"/>
    </source>
</evidence>
<evidence type="ECO:0000313" key="2">
    <source>
        <dbReference type="EMBL" id="PSB35586.1"/>
    </source>
</evidence>
<comment type="caution">
    <text evidence="2">The sequence shown here is derived from an EMBL/GenBank/DDBJ whole genome shotgun (WGS) entry which is preliminary data.</text>
</comment>
<protein>
    <submittedName>
        <fullName evidence="2">Iron-regulated protein</fullName>
    </submittedName>
</protein>
<feature type="domain" description="Haem-binding uptake Tiki superfamily ChaN" evidence="1">
    <location>
        <begin position="43"/>
        <end position="248"/>
    </location>
</feature>
<dbReference type="RefSeq" id="WP_106254455.1">
    <property type="nucleotide sequence ID" value="NZ_CAWNSW010000020.1"/>
</dbReference>
<sequence>MGALSIGILSTVAVAVPLDASRDVAAVAFNLRLQQREASAFVLRKLAQADVVYLGETHDRPADHQAQLEIIQALQQLRPELAIGMEMFQRPYQSVLNRYLAGALTEAELQTQSQYQNRWGYPWDFYAPILRFAQSHQLPVIALNTPTEITRKTARTGLKSLTLTERRFIPPPSAVVLGPQVYRDRLQKIYGAHDGSASLEQFFQAQVLWDETMAERIAQTLQQQPKRLVVVLVGQGHLLYGDGIPARVARRVQATRSRAPFTQISLLFNVEAPEIRRDRQIADYIWSSQAIPAAP</sequence>
<reference evidence="3" key="1">
    <citation type="submission" date="2018-02" db="EMBL/GenBank/DDBJ databases">
        <authorList>
            <person name="Moore K."/>
            <person name="Momper L."/>
        </authorList>
    </citation>
    <scope>NUCLEOTIDE SEQUENCE [LARGE SCALE GENOMIC DNA]</scope>
    <source>
        <strain evidence="3">ULC18</strain>
    </source>
</reference>
<dbReference type="OrthoDB" id="9795827at2"/>
<dbReference type="EMBL" id="PVWK01000008">
    <property type="protein sequence ID" value="PSB35586.1"/>
    <property type="molecule type" value="Genomic_DNA"/>
</dbReference>
<keyword evidence="3" id="KW-1185">Reference proteome</keyword>
<organism evidence="2 3">
    <name type="scientific">Stenomitos frigidus ULC18</name>
    <dbReference type="NCBI Taxonomy" id="2107698"/>
    <lineage>
        <taxon>Bacteria</taxon>
        <taxon>Bacillati</taxon>
        <taxon>Cyanobacteriota</taxon>
        <taxon>Cyanophyceae</taxon>
        <taxon>Leptolyngbyales</taxon>
        <taxon>Leptolyngbyaceae</taxon>
        <taxon>Stenomitos</taxon>
    </lineage>
</organism>
<evidence type="ECO:0000313" key="3">
    <source>
        <dbReference type="Proteomes" id="UP000239576"/>
    </source>
</evidence>
<dbReference type="AlphaFoldDB" id="A0A2T1ES53"/>
<proteinExistence type="predicted"/>
<dbReference type="Gene3D" id="3.40.50.11550">
    <property type="match status" value="1"/>
</dbReference>
<dbReference type="CDD" id="cd14727">
    <property type="entry name" value="ChanN-like"/>
    <property type="match status" value="1"/>
</dbReference>
<dbReference type="SUPFAM" id="SSF159501">
    <property type="entry name" value="EreA/ChaN-like"/>
    <property type="match status" value="1"/>
</dbReference>